<name>A0A1M7BS28_9HYPH</name>
<feature type="domain" description="Gfo/Idh/MocA-like oxidoreductase N-terminal" evidence="1">
    <location>
        <begin position="5"/>
        <end position="121"/>
    </location>
</feature>
<dbReference type="STRING" id="735517.SAMN05444272_0945"/>
<sequence>MSRKIRVAVIGAGIGKAHVTSYAEVPDLFEVRAVCDLNPERAQEGAALAPGAKAVTSFEEVCADPQIDLVDICLPPQLHARMTLAALEAGKHVVCEKPLAGSIADVQKMKAVAARTGKRVFPVFQYRYGGGYRAVHELKARGLLGRPYTLSLETHWQRGADYYLERWRGTWAGEMGGAIVSHACHAHNLVTHLAGNICDVTAFLDTRVNPIETEDCAAIIMRTAEGALVTSSVTLGSAGSSSRFRACFEHVTATSGVHPYRIGEGPWTFEATDPARQAEIDVVIASVEEPPARFLGLFTDIHAALNGKEPLYLPAMEEGEHSIELITAIYASAREGKVMHLPLASDHPLHDGWLP</sequence>
<protein>
    <submittedName>
        <fullName evidence="3">Predicted dehydrogenase</fullName>
    </submittedName>
</protein>
<dbReference type="GO" id="GO:0000166">
    <property type="term" value="F:nucleotide binding"/>
    <property type="evidence" value="ECO:0007669"/>
    <property type="project" value="InterPro"/>
</dbReference>
<evidence type="ECO:0000313" key="4">
    <source>
        <dbReference type="Proteomes" id="UP000186002"/>
    </source>
</evidence>
<dbReference type="InterPro" id="IPR036291">
    <property type="entry name" value="NAD(P)-bd_dom_sf"/>
</dbReference>
<dbReference type="OrthoDB" id="9792935at2"/>
<dbReference type="SUPFAM" id="SSF55347">
    <property type="entry name" value="Glyceraldehyde-3-phosphate dehydrogenase-like, C-terminal domain"/>
    <property type="match status" value="1"/>
</dbReference>
<dbReference type="PANTHER" id="PTHR43249">
    <property type="entry name" value="UDP-N-ACETYL-2-AMINO-2-DEOXY-D-GLUCURONATE OXIDASE"/>
    <property type="match status" value="1"/>
</dbReference>
<organism evidence="3 4">
    <name type="scientific">Roseibium suaedae</name>
    <dbReference type="NCBI Taxonomy" id="735517"/>
    <lineage>
        <taxon>Bacteria</taxon>
        <taxon>Pseudomonadati</taxon>
        <taxon>Pseudomonadota</taxon>
        <taxon>Alphaproteobacteria</taxon>
        <taxon>Hyphomicrobiales</taxon>
        <taxon>Stappiaceae</taxon>
        <taxon>Roseibium</taxon>
    </lineage>
</organism>
<dbReference type="PANTHER" id="PTHR43249:SF1">
    <property type="entry name" value="D-GLUCOSIDE 3-DEHYDROGENASE"/>
    <property type="match status" value="1"/>
</dbReference>
<dbReference type="SUPFAM" id="SSF51735">
    <property type="entry name" value="NAD(P)-binding Rossmann-fold domains"/>
    <property type="match status" value="1"/>
</dbReference>
<keyword evidence="4" id="KW-1185">Reference proteome</keyword>
<dbReference type="Proteomes" id="UP000186002">
    <property type="component" value="Unassembled WGS sequence"/>
</dbReference>
<dbReference type="Pfam" id="PF22725">
    <property type="entry name" value="GFO_IDH_MocA_C3"/>
    <property type="match status" value="1"/>
</dbReference>
<accession>A0A1M7BS28</accession>
<dbReference type="RefSeq" id="WP_073009431.1">
    <property type="nucleotide sequence ID" value="NZ_FRBW01000001.1"/>
</dbReference>
<dbReference type="Pfam" id="PF01408">
    <property type="entry name" value="GFO_IDH_MocA"/>
    <property type="match status" value="1"/>
</dbReference>
<dbReference type="InterPro" id="IPR000683">
    <property type="entry name" value="Gfo/Idh/MocA-like_OxRdtase_N"/>
</dbReference>
<dbReference type="InterPro" id="IPR052515">
    <property type="entry name" value="Gfo/Idh/MocA_Oxidoreductase"/>
</dbReference>
<feature type="domain" description="GFO/IDH/MocA-like oxidoreductase" evidence="2">
    <location>
        <begin position="132"/>
        <end position="248"/>
    </location>
</feature>
<evidence type="ECO:0000313" key="3">
    <source>
        <dbReference type="EMBL" id="SHL57754.1"/>
    </source>
</evidence>
<dbReference type="EMBL" id="FRBW01000001">
    <property type="protein sequence ID" value="SHL57754.1"/>
    <property type="molecule type" value="Genomic_DNA"/>
</dbReference>
<evidence type="ECO:0000259" key="2">
    <source>
        <dbReference type="Pfam" id="PF22725"/>
    </source>
</evidence>
<proteinExistence type="predicted"/>
<reference evidence="3 4" key="1">
    <citation type="submission" date="2016-11" db="EMBL/GenBank/DDBJ databases">
        <authorList>
            <person name="Jaros S."/>
            <person name="Januszkiewicz K."/>
            <person name="Wedrychowicz H."/>
        </authorList>
    </citation>
    <scope>NUCLEOTIDE SEQUENCE [LARGE SCALE GENOMIC DNA]</scope>
    <source>
        <strain evidence="3 4">DSM 22153</strain>
    </source>
</reference>
<dbReference type="Gene3D" id="3.30.360.10">
    <property type="entry name" value="Dihydrodipicolinate Reductase, domain 2"/>
    <property type="match status" value="1"/>
</dbReference>
<dbReference type="InterPro" id="IPR055170">
    <property type="entry name" value="GFO_IDH_MocA-like_dom"/>
</dbReference>
<evidence type="ECO:0000259" key="1">
    <source>
        <dbReference type="Pfam" id="PF01408"/>
    </source>
</evidence>
<dbReference type="AlphaFoldDB" id="A0A1M7BS28"/>
<dbReference type="Gene3D" id="3.40.50.720">
    <property type="entry name" value="NAD(P)-binding Rossmann-like Domain"/>
    <property type="match status" value="1"/>
</dbReference>
<gene>
    <name evidence="3" type="ORF">SAMN05444272_0945</name>
</gene>